<gene>
    <name evidence="2" type="ORF">RRF57_007259</name>
</gene>
<evidence type="ECO:0000313" key="2">
    <source>
        <dbReference type="EMBL" id="KAK5631545.1"/>
    </source>
</evidence>
<evidence type="ECO:0000313" key="3">
    <source>
        <dbReference type="Proteomes" id="UP001305414"/>
    </source>
</evidence>
<evidence type="ECO:0000256" key="1">
    <source>
        <dbReference type="SAM" id="MobiDB-lite"/>
    </source>
</evidence>
<reference evidence="2 3" key="1">
    <citation type="submission" date="2023-10" db="EMBL/GenBank/DDBJ databases">
        <title>Draft genome sequence of Xylaria bambusicola isolate GMP-LS, the root and basal stem rot pathogen of sugarcane in Indonesia.</title>
        <authorList>
            <person name="Selvaraj P."/>
            <person name="Muralishankar V."/>
            <person name="Muruganantham S."/>
            <person name="Sp S."/>
            <person name="Haryani S."/>
            <person name="Lau K.J.X."/>
            <person name="Naqvi N.I."/>
        </authorList>
    </citation>
    <scope>NUCLEOTIDE SEQUENCE [LARGE SCALE GENOMIC DNA]</scope>
    <source>
        <strain evidence="2">GMP-LS</strain>
    </source>
</reference>
<organism evidence="2 3">
    <name type="scientific">Xylaria bambusicola</name>
    <dbReference type="NCBI Taxonomy" id="326684"/>
    <lineage>
        <taxon>Eukaryota</taxon>
        <taxon>Fungi</taxon>
        <taxon>Dikarya</taxon>
        <taxon>Ascomycota</taxon>
        <taxon>Pezizomycotina</taxon>
        <taxon>Sordariomycetes</taxon>
        <taxon>Xylariomycetidae</taxon>
        <taxon>Xylariales</taxon>
        <taxon>Xylariaceae</taxon>
        <taxon>Xylaria</taxon>
    </lineage>
</organism>
<accession>A0AAN7UFW4</accession>
<protein>
    <submittedName>
        <fullName evidence="2">Uncharacterized protein</fullName>
    </submittedName>
</protein>
<sequence>MASRGQPASTRPCENRNGSSPSLLDSDGALTADDPFSNSGPSSAVAAAEVRDASGYLAIFDQWFK</sequence>
<proteinExistence type="predicted"/>
<dbReference type="AlphaFoldDB" id="A0AAN7UFW4"/>
<keyword evidence="3" id="KW-1185">Reference proteome</keyword>
<name>A0AAN7UFW4_9PEZI</name>
<dbReference type="Proteomes" id="UP001305414">
    <property type="component" value="Unassembled WGS sequence"/>
</dbReference>
<dbReference type="EMBL" id="JAWHQM010000020">
    <property type="protein sequence ID" value="KAK5631545.1"/>
    <property type="molecule type" value="Genomic_DNA"/>
</dbReference>
<comment type="caution">
    <text evidence="2">The sequence shown here is derived from an EMBL/GenBank/DDBJ whole genome shotgun (WGS) entry which is preliminary data.</text>
</comment>
<feature type="region of interest" description="Disordered" evidence="1">
    <location>
        <begin position="1"/>
        <end position="43"/>
    </location>
</feature>